<dbReference type="Proteomes" id="UP001210502">
    <property type="component" value="Unassembled WGS sequence"/>
</dbReference>
<accession>A0AAW5YTR4</accession>
<evidence type="ECO:0000256" key="4">
    <source>
        <dbReference type="ARBA" id="ARBA00022448"/>
    </source>
</evidence>
<dbReference type="GO" id="GO:0015129">
    <property type="term" value="F:lactate transmembrane transporter activity"/>
    <property type="evidence" value="ECO:0007669"/>
    <property type="project" value="UniProtKB-UniRule"/>
</dbReference>
<evidence type="ECO:0000256" key="10">
    <source>
        <dbReference type="ARBA" id="ARBA00023002"/>
    </source>
</evidence>
<evidence type="ECO:0000256" key="12">
    <source>
        <dbReference type="RuleBase" id="RU365092"/>
    </source>
</evidence>
<dbReference type="InterPro" id="IPR037396">
    <property type="entry name" value="FMN_HAD"/>
</dbReference>
<keyword evidence="4 12" id="KW-0813">Transport</keyword>
<dbReference type="SUPFAM" id="SSF51395">
    <property type="entry name" value="FMN-linked oxidoreductases"/>
    <property type="match status" value="1"/>
</dbReference>
<comment type="similarity">
    <text evidence="3 12">Belongs to the lactate permease family.</text>
</comment>
<sequence>MWVKFIFALIPIVWLIISLTALKMPAAKAAVISLILAIILAITAFQLPVVDTLTGTLEGILGGLFPIVYIIVAAMFTSSTYGNKPVEEIAAVAQMYASSAQNIGPDDIKRIKEMSGLPVIVKGVNCAEDVEVALTAGADGVYVTNHGGREIDGAPATIDVLPEVVEAVNGRCPVIFDGGVRRGSHVFKALALGADLVGIGRPYLYGLALGGPHGVASVINELNDELKIDMQLTGCKTIEDVKYARLTDFQYAGDTKPSSTDPRVRKPYPVTAVNQIKSEPDAATGASHH</sequence>
<evidence type="ECO:0000313" key="14">
    <source>
        <dbReference type="EMBL" id="MDA3767484.1"/>
    </source>
</evidence>
<feature type="domain" description="FMN hydroxy acid dehydrogenase" evidence="13">
    <location>
        <begin position="1"/>
        <end position="251"/>
    </location>
</feature>
<keyword evidence="8 12" id="KW-0812">Transmembrane</keyword>
<dbReference type="PANTHER" id="PTHR10578:SF107">
    <property type="entry name" value="2-HYDROXYACID OXIDASE 1"/>
    <property type="match status" value="1"/>
</dbReference>
<evidence type="ECO:0000256" key="7">
    <source>
        <dbReference type="ARBA" id="ARBA00022643"/>
    </source>
</evidence>
<gene>
    <name evidence="14" type="ORF">PF586_03125</name>
</gene>
<reference evidence="14" key="1">
    <citation type="submission" date="2023-01" db="EMBL/GenBank/DDBJ databases">
        <title>Sequencing of the bacterial strains from artisanal fermented milk Matsoni.</title>
        <authorList>
            <person name="Rozman V."/>
            <person name="Accetto T."/>
            <person name="Bogovic Matijasic B."/>
        </authorList>
    </citation>
    <scope>NUCLEOTIDE SEQUENCE</scope>
    <source>
        <strain evidence="14">Lbl333</strain>
    </source>
</reference>
<feature type="transmembrane region" description="Helical" evidence="12">
    <location>
        <begin position="6"/>
        <end position="22"/>
    </location>
</feature>
<evidence type="ECO:0000256" key="11">
    <source>
        <dbReference type="ARBA" id="ARBA00023136"/>
    </source>
</evidence>
<dbReference type="GO" id="GO:0016491">
    <property type="term" value="F:oxidoreductase activity"/>
    <property type="evidence" value="ECO:0007669"/>
    <property type="project" value="UniProtKB-KW"/>
</dbReference>
<evidence type="ECO:0000256" key="2">
    <source>
        <dbReference type="ARBA" id="ARBA00004651"/>
    </source>
</evidence>
<dbReference type="PANTHER" id="PTHR10578">
    <property type="entry name" value="S -2-HYDROXY-ACID OXIDASE-RELATED"/>
    <property type="match status" value="1"/>
</dbReference>
<keyword evidence="9 12" id="KW-1133">Transmembrane helix</keyword>
<keyword evidence="6" id="KW-0285">Flavoprotein</keyword>
<dbReference type="InterPro" id="IPR003804">
    <property type="entry name" value="Lactate_perm"/>
</dbReference>
<dbReference type="PROSITE" id="PS51349">
    <property type="entry name" value="FMN_HYDROXY_ACID_DH_2"/>
    <property type="match status" value="1"/>
</dbReference>
<protein>
    <recommendedName>
        <fullName evidence="12">L-lactate permease</fullName>
    </recommendedName>
</protein>
<dbReference type="Pfam" id="PF02652">
    <property type="entry name" value="Lactate_perm"/>
    <property type="match status" value="1"/>
</dbReference>
<evidence type="ECO:0000259" key="13">
    <source>
        <dbReference type="PROSITE" id="PS51349"/>
    </source>
</evidence>
<evidence type="ECO:0000256" key="9">
    <source>
        <dbReference type="ARBA" id="ARBA00022989"/>
    </source>
</evidence>
<comment type="function">
    <text evidence="12">Uptake of L-lactate across the membrane. Can also transport D-lactate and glycolate.</text>
</comment>
<evidence type="ECO:0000256" key="1">
    <source>
        <dbReference type="ARBA" id="ARBA00001917"/>
    </source>
</evidence>
<dbReference type="GO" id="GO:0005886">
    <property type="term" value="C:plasma membrane"/>
    <property type="evidence" value="ECO:0007669"/>
    <property type="project" value="UniProtKB-SubCell"/>
</dbReference>
<dbReference type="InterPro" id="IPR000262">
    <property type="entry name" value="FMN-dep_DH"/>
</dbReference>
<dbReference type="AlphaFoldDB" id="A0AAW5YTR4"/>
<keyword evidence="7" id="KW-0288">FMN</keyword>
<keyword evidence="10" id="KW-0560">Oxidoreductase</keyword>
<comment type="caution">
    <text evidence="14">The sequence shown here is derived from an EMBL/GenBank/DDBJ whole genome shotgun (WGS) entry which is preliminary data.</text>
</comment>
<organism evidence="14 15">
    <name type="scientific">Lactobacillus delbrueckii</name>
    <dbReference type="NCBI Taxonomy" id="1584"/>
    <lineage>
        <taxon>Bacteria</taxon>
        <taxon>Bacillati</taxon>
        <taxon>Bacillota</taxon>
        <taxon>Bacilli</taxon>
        <taxon>Lactobacillales</taxon>
        <taxon>Lactobacillaceae</taxon>
        <taxon>Lactobacillus</taxon>
    </lineage>
</organism>
<evidence type="ECO:0000256" key="8">
    <source>
        <dbReference type="ARBA" id="ARBA00022692"/>
    </source>
</evidence>
<keyword evidence="5 12" id="KW-1003">Cell membrane</keyword>
<dbReference type="EMBL" id="JAQIEY010000006">
    <property type="protein sequence ID" value="MDA3767484.1"/>
    <property type="molecule type" value="Genomic_DNA"/>
</dbReference>
<comment type="subcellular location">
    <subcellularLocation>
        <location evidence="2 12">Cell membrane</location>
        <topology evidence="2 12">Multi-pass membrane protein</topology>
    </subcellularLocation>
</comment>
<dbReference type="InterPro" id="IPR013785">
    <property type="entry name" value="Aldolase_TIM"/>
</dbReference>
<evidence type="ECO:0000313" key="15">
    <source>
        <dbReference type="Proteomes" id="UP001210502"/>
    </source>
</evidence>
<name>A0AAW5YTR4_9LACO</name>
<evidence type="ECO:0000256" key="3">
    <source>
        <dbReference type="ARBA" id="ARBA00010100"/>
    </source>
</evidence>
<comment type="cofactor">
    <cofactor evidence="1">
        <name>FMN</name>
        <dbReference type="ChEBI" id="CHEBI:58210"/>
    </cofactor>
</comment>
<evidence type="ECO:0000256" key="5">
    <source>
        <dbReference type="ARBA" id="ARBA00022475"/>
    </source>
</evidence>
<dbReference type="Pfam" id="PF01070">
    <property type="entry name" value="FMN_dh"/>
    <property type="match status" value="1"/>
</dbReference>
<proteinExistence type="inferred from homology"/>
<comment type="caution">
    <text evidence="12">Lacks conserved residue(s) required for the propagation of feature annotation.</text>
</comment>
<dbReference type="RefSeq" id="WP_271024277.1">
    <property type="nucleotide sequence ID" value="NZ_JAQIEY010000006.1"/>
</dbReference>
<evidence type="ECO:0000256" key="6">
    <source>
        <dbReference type="ARBA" id="ARBA00022630"/>
    </source>
</evidence>
<dbReference type="Gene3D" id="3.20.20.70">
    <property type="entry name" value="Aldolase class I"/>
    <property type="match status" value="1"/>
</dbReference>
<feature type="transmembrane region" description="Helical" evidence="12">
    <location>
        <begin position="29"/>
        <end position="47"/>
    </location>
</feature>
<feature type="transmembrane region" description="Helical" evidence="12">
    <location>
        <begin position="59"/>
        <end position="77"/>
    </location>
</feature>
<keyword evidence="11 12" id="KW-0472">Membrane</keyword>